<dbReference type="AlphaFoldDB" id="A0A1B6C3W9"/>
<protein>
    <submittedName>
        <fullName evidence="2">Uncharacterized protein</fullName>
    </submittedName>
</protein>
<feature type="region of interest" description="Disordered" evidence="1">
    <location>
        <begin position="225"/>
        <end position="248"/>
    </location>
</feature>
<gene>
    <name evidence="2" type="ORF">g.1867</name>
</gene>
<evidence type="ECO:0000313" key="2">
    <source>
        <dbReference type="EMBL" id="JAS08196.1"/>
    </source>
</evidence>
<feature type="non-terminal residue" evidence="2">
    <location>
        <position position="1"/>
    </location>
</feature>
<feature type="compositionally biased region" description="Polar residues" evidence="1">
    <location>
        <begin position="1"/>
        <end position="20"/>
    </location>
</feature>
<organism evidence="2">
    <name type="scientific">Clastoptera arizonana</name>
    <name type="common">Arizona spittle bug</name>
    <dbReference type="NCBI Taxonomy" id="38151"/>
    <lineage>
        <taxon>Eukaryota</taxon>
        <taxon>Metazoa</taxon>
        <taxon>Ecdysozoa</taxon>
        <taxon>Arthropoda</taxon>
        <taxon>Hexapoda</taxon>
        <taxon>Insecta</taxon>
        <taxon>Pterygota</taxon>
        <taxon>Neoptera</taxon>
        <taxon>Paraneoptera</taxon>
        <taxon>Hemiptera</taxon>
        <taxon>Auchenorrhyncha</taxon>
        <taxon>Cercopoidea</taxon>
        <taxon>Clastopteridae</taxon>
        <taxon>Clastoptera</taxon>
    </lineage>
</organism>
<name>A0A1B6C3W9_9HEMI</name>
<dbReference type="EMBL" id="GEDC01029102">
    <property type="protein sequence ID" value="JAS08196.1"/>
    <property type="molecule type" value="Transcribed_RNA"/>
</dbReference>
<feature type="non-terminal residue" evidence="2">
    <location>
        <position position="454"/>
    </location>
</feature>
<feature type="compositionally biased region" description="Polar residues" evidence="1">
    <location>
        <begin position="300"/>
        <end position="330"/>
    </location>
</feature>
<feature type="compositionally biased region" description="Basic residues" evidence="1">
    <location>
        <begin position="33"/>
        <end position="54"/>
    </location>
</feature>
<accession>A0A1B6C3W9</accession>
<proteinExistence type="predicted"/>
<feature type="region of interest" description="Disordered" evidence="1">
    <location>
        <begin position="1"/>
        <end position="62"/>
    </location>
</feature>
<reference evidence="2" key="1">
    <citation type="submission" date="2015-12" db="EMBL/GenBank/DDBJ databases">
        <title>De novo transcriptome assembly of four potential Pierce s Disease insect vectors from Arizona vineyards.</title>
        <authorList>
            <person name="Tassone E.E."/>
        </authorList>
    </citation>
    <scope>NUCLEOTIDE SEQUENCE</scope>
</reference>
<feature type="region of interest" description="Disordered" evidence="1">
    <location>
        <begin position="299"/>
        <end position="332"/>
    </location>
</feature>
<sequence length="454" mass="50433">QTQSQPSTLGEKSQDNSGTRQPCKKAMYEVHSKPKNKPVPKKTSKKSVQRKSTKKQGPESENFPCTHEIIPININEVASDLKCFFCGDSSHMCRAQCGKWQTDFKKLMTVKCCSNSFEHTTQQCKQWKEQLKKLVYFNFEIKIKNGDLVYHQHPPTLPSTTITGSITRRLKTSSIPEFILNSPSMHPSKSCNTPQPHCIVSPSENNVLTGQENVSSSICSRMYHQPSSSHFNNRPSTSSRPDNIGLTGFESVNNQFSRIVQLQSPVGSSPALHPYNVPSVQKNVLSSIYSTMYRHPPAANFNNIPSTSSRPDNTRSTAFKSLKKPQSSQPLIPLQCPLGTSPSMHQYNVPSGQENVPSSVSSKMYQNTIPDNFNNRPSTSSRPDNIGLTGFESVNNQFSRIVQLQSPVGSSPALHPYNVPSVQKNVLSSIYSTMYRHPPAANFNNIPSTSSRPD</sequence>
<evidence type="ECO:0000256" key="1">
    <source>
        <dbReference type="SAM" id="MobiDB-lite"/>
    </source>
</evidence>
<feature type="compositionally biased region" description="Polar residues" evidence="1">
    <location>
        <begin position="225"/>
        <end position="241"/>
    </location>
</feature>